<evidence type="ECO:0000256" key="7">
    <source>
        <dbReference type="ARBA" id="ARBA00023136"/>
    </source>
</evidence>
<feature type="repeat" description="RCC1" evidence="10">
    <location>
        <begin position="1443"/>
        <end position="1502"/>
    </location>
</feature>
<feature type="repeat" description="RCC1" evidence="10">
    <location>
        <begin position="1502"/>
        <end position="1561"/>
    </location>
</feature>
<dbReference type="InterPro" id="IPR009030">
    <property type="entry name" value="Growth_fac_rcpt_cys_sf"/>
</dbReference>
<dbReference type="InterPro" id="IPR015915">
    <property type="entry name" value="Kelch-typ_b-propeller"/>
</dbReference>
<evidence type="ECO:0000256" key="5">
    <source>
        <dbReference type="ARBA" id="ARBA00022737"/>
    </source>
</evidence>
<keyword evidence="5" id="KW-0677">Repeat</keyword>
<dbReference type="SUPFAM" id="SSF50985">
    <property type="entry name" value="RCC1/BLIP-II"/>
    <property type="match status" value="2"/>
</dbReference>
<keyword evidence="2" id="KW-0880">Kelch repeat</keyword>
<dbReference type="SUPFAM" id="SSF57184">
    <property type="entry name" value="Growth factor receptor domain"/>
    <property type="match status" value="2"/>
</dbReference>
<dbReference type="PANTHER" id="PTHR45982:SF1">
    <property type="entry name" value="REGULATOR OF CHROMOSOME CONDENSATION"/>
    <property type="match status" value="1"/>
</dbReference>
<evidence type="ECO:0000256" key="3">
    <source>
        <dbReference type="ARBA" id="ARBA00022692"/>
    </source>
</evidence>
<dbReference type="Gene3D" id="3.10.250.10">
    <property type="entry name" value="SRCR-like domain"/>
    <property type="match status" value="1"/>
</dbReference>
<gene>
    <name evidence="15" type="primary">UVR8</name>
    <name evidence="15" type="ORF">AK812_SmicGene44077</name>
</gene>
<evidence type="ECO:0000259" key="13">
    <source>
        <dbReference type="PROSITE" id="PS50060"/>
    </source>
</evidence>
<dbReference type="InterPro" id="IPR001190">
    <property type="entry name" value="SRCR"/>
</dbReference>
<dbReference type="FunFam" id="3.10.250.10:FF:000016">
    <property type="entry name" value="Scavenger receptor cysteine-rich protein type 12"/>
    <property type="match status" value="1"/>
</dbReference>
<feature type="domain" description="SRCR" evidence="14">
    <location>
        <begin position="1669"/>
        <end position="1771"/>
    </location>
</feature>
<feature type="compositionally biased region" description="Basic and acidic residues" evidence="11">
    <location>
        <begin position="1393"/>
        <end position="1407"/>
    </location>
</feature>
<keyword evidence="3 12" id="KW-0812">Transmembrane</keyword>
<dbReference type="PROSITE" id="PS50012">
    <property type="entry name" value="RCC1_3"/>
    <property type="match status" value="4"/>
</dbReference>
<dbReference type="SUPFAM" id="SSF117281">
    <property type="entry name" value="Kelch motif"/>
    <property type="match status" value="1"/>
</dbReference>
<dbReference type="Gene3D" id="2.130.10.30">
    <property type="entry name" value="Regulator of chromosome condensation 1/beta-lactamase-inhibitor protein II"/>
    <property type="match status" value="2"/>
</dbReference>
<dbReference type="Proteomes" id="UP000186817">
    <property type="component" value="Unassembled WGS sequence"/>
</dbReference>
<dbReference type="CDD" id="cd00185">
    <property type="entry name" value="TNFRSF"/>
    <property type="match status" value="1"/>
</dbReference>
<dbReference type="SMART" id="SM00137">
    <property type="entry name" value="MAM"/>
    <property type="match status" value="2"/>
</dbReference>
<feature type="repeat" description="RCC1" evidence="10">
    <location>
        <begin position="1259"/>
        <end position="1319"/>
    </location>
</feature>
<dbReference type="Pfam" id="PF00629">
    <property type="entry name" value="MAM"/>
    <property type="match status" value="3"/>
</dbReference>
<dbReference type="InterPro" id="IPR000998">
    <property type="entry name" value="MAM_dom"/>
</dbReference>
<dbReference type="Pfam" id="PF00530">
    <property type="entry name" value="SRCR"/>
    <property type="match status" value="1"/>
</dbReference>
<dbReference type="Pfam" id="PF13540">
    <property type="entry name" value="RCC1_2"/>
    <property type="match status" value="6"/>
</dbReference>
<dbReference type="CDD" id="cd06263">
    <property type="entry name" value="MAM"/>
    <property type="match status" value="1"/>
</dbReference>
<evidence type="ECO:0000256" key="9">
    <source>
        <dbReference type="ARBA" id="ARBA00023180"/>
    </source>
</evidence>
<evidence type="ECO:0000256" key="8">
    <source>
        <dbReference type="ARBA" id="ARBA00023157"/>
    </source>
</evidence>
<dbReference type="GO" id="GO:0005737">
    <property type="term" value="C:cytoplasm"/>
    <property type="evidence" value="ECO:0007669"/>
    <property type="project" value="TreeGrafter"/>
</dbReference>
<comment type="caution">
    <text evidence="15">The sequence shown here is derived from an EMBL/GenBank/DDBJ whole genome shotgun (WGS) entry which is preliminary data.</text>
</comment>
<dbReference type="PROSITE" id="PS50287">
    <property type="entry name" value="SRCR_2"/>
    <property type="match status" value="1"/>
</dbReference>
<feature type="transmembrane region" description="Helical" evidence="12">
    <location>
        <begin position="3181"/>
        <end position="3203"/>
    </location>
</feature>
<evidence type="ECO:0000256" key="2">
    <source>
        <dbReference type="ARBA" id="ARBA00022441"/>
    </source>
</evidence>
<evidence type="ECO:0000256" key="12">
    <source>
        <dbReference type="SAM" id="Phobius"/>
    </source>
</evidence>
<feature type="domain" description="MAM" evidence="13">
    <location>
        <begin position="817"/>
        <end position="977"/>
    </location>
</feature>
<dbReference type="InterPro" id="IPR013320">
    <property type="entry name" value="ConA-like_dom_sf"/>
</dbReference>
<sequence length="3615" mass="391565">MLPKLQIAAGTCVFERSCTVQEDGCIVSTDLPNDQEHCTIEIGHGSRPIAIEIIQFTTSDIPEVPARWKLCFAEVEDSPEKELSAEEALVVRSEGEMSAAVAQGRLVCLEDGQWARSPDAPALSTVWFTRPCRLGADCIVTKEFASLQSCVVKIASGRFAEVQAFLTGVQKDETDRSTLLATSHHHHMDLDPSVTAKEPRPRALQASWDAAVSCGFEARVREALQQLPFDGALCFESISEVDFCGWFFPGENLWRRSTGSDYTQTGPTSAIRNDWYVHVNAVAQDQDFILSSSVFEPSEEIRHLHFHFHMYGEDMGRLRLEAFSSAGWTELWARTGAQGRQWIVAVVQVPPNVTAVRFVGTTYSGDWWSDMALDGIATGLPTVEFHQLSCDFLLDACLWQSTGASSWQLAGDAGGRWLEASGNSSQAPDWILETAALFNTTEEKVLVFDYQLSGSETVALELQHKTSAGGWQRLLFESGDYSAVWHTAIVTIPDATIGLRFVANITGEAAVVRIDSLHAANMLRDWGDIACSFESNLCAWSTSAQAWLRRRGYNPSSDTGQVWWIFTEASGNENKEFILTSDVFHPSLATRHLHFSFHMPGSDMGSLRMETLRSSGWTHAWSRIGAQGPQWRLALVALPQDARAVRFVGTTGNGSQSDMALDGIATGVPTVEFDQLTCEFSFDTCLWESTAASSWQLAGDAGGQWLEASGNSSQAPDWILQTAALFNTREEKVLIFEYQLSGSETVALELQHKTSAGGWQRLLFESGDYSAVWHTAIVTIPDATIGLRFVANITGEAAVVRIGSLREQVLPRDFTEIACDFEVDFCSWSTGDISGENRWLRSTGSDYTQTGPTSAIRNDWYVHVNALAHDQDFILSSSVFEPSEEIRHLHFHFHMYGEDMGRLRLEAFSSAGWTELWARTGAQGVHWKLAVVHLPPNVTAVRFVGTTFTFDWWSDMALDGIATGLTAVEFDHLTCDFRLDACLWQSTGASSWQLAGDAAGRWLEASGNGSQAPDWILETAALFNTTEEKVLVFDYQLSGSETVALELQHKTSAGGWQRLLFESGDRSAVWHTAIVTIPDATIGLRFVANATTDLDVVQLDSLWAVESAGALADVSCSFEQDTCKWAGDWQRRSIPSGDPTETGPEAAFHAESYAFAGTVLDEVFVLKSPVFPKLANVSYLEFAYHMLGGCRRQAGAMAKVTLPTGVEMLRFESSGAFGAASEVALDAILAWEGPEAAPAEFLRLSSQEFHNCAVLKAEGLLKCWGWGNLGRLGYGSGANVGTAPGQMGENLPVVDLGEPGVRVTEVSCGTWHTCAVLETGVLKCFGSNEDGKLGYGFVSRGLGDAPFEMGEHLPAVHLGPAEVVQVAASRDHTCALLRGGRVKCFGEGHLLGLRDEPGPERERRGDEPGEMGSELPAVDLGRDFEAAQLALGYDHSCALSSQGAVKCWGQSDRLGLGLGDSGVYIGASPNQMGDALPAVDLGPLPAVQIAAGYYHTCVLSDGSVKCWGRNRVGQLGHGNLENAGDQPGEMGVNLPATDLGDGMTVVRITSGQEHTCAILQDASLKCWGWGGLGQGNTQNLGGEPSEMGSNLPAVGLGNLEVRDVSAGWGHTCVLLDDDSTRCWGEGSRGQLGLGTALRFGQVPGDVGVALVPAELFSLTLGAGLQGLSLLSVAGDHGFARGLLQMQHHASVGLVCDDGFNDRVAQVACRDLGLAGGRAMAPLAMWSGAGSGAMLADNINCTGTEVSLRDCSFRGWHVHDCAPQEPAGLECESDAWSEYTPAGSPAGRQDASMVWDSQTQSAWMFGGHASNAFLYFADLWRYDWPRRAWTEILPSSEGAPDARWGHAALWDAHSRSMLIFGGRAQVNFYNDIWHFGSNDSTWRQLPALAKPSSARAYHTAILDPWENAVLVFGGESGSQVLEDLQRYSLADGQWSEPGATGAGARSRHTAVWVPTTRSMLVFGGWSGQHYLDDLCSYDASAGTWTELSASGYWPTARAGHAAAWDPVSMSMLVMGGITNVSNNLSYESSLYNYSLLTNSWKQEGLQTEVLGPTGRTGHGIVWDHASRGLLSFGGFNVSYLQQTWRYVVGQTSSPLLVSCQLGRNCSFRWNASGVVTVKRTCSDPDMLAELPTLLSDEAEEDLWMFGGHATRLFAEPGHHRLCWCDTSCSHPDNFSVTAGYFVVEGPRLRQSAQCYLGRDCTISDWRGVGISVNDSVVMQSRCSGEPQPSTYSQRAATISFNASYGWFTLHMGFLDPMEGLQPEALELCWCPAAGPCTSAEDFLVVALTLDVICPPGEYNEGPGSSCLPCPPNFFCLGGSEVQSCPPASTSAEGSRQLSDCLCLRGRYWDSESAICLACPAGSSTLQEGATSLASCTCMAGFFNTQPDNPAVCEACGVGFFCTGGLHTRQACASFQTTESDTSASESQCVCRAGSFLEDGLCAPCPVGFFKGSVGDFPCSPCGTGTFSNGTGSTEPCRCRQGYGFDEEIAQCRPCLPGEYKALVGDTPCSRCSTNKTSMEGAMSPLDCHCRSGLAADGETCRDCREGFFCPGQGEERRCQDNATSRVGSILQADCLCLPGHYALEAQRICEPCQPGRYKPTLANDPSCLFQCPTNAQSANASTNLTDCFCMPGFYAVLDAAGLLSRCGSCAFLPNLQCLGGFHSQAGITQAGNHKLPVARPGYFQTGVTLAVKCTAVTATGLSACLGGQLCTQDDTVECFGTYDNACDEGSTGFFCGECLASWARSAFQQPCEPCAAGAVLPLVASVIIDVGTKAASFQLSGVLAPESLYLPVQAKIQATINFVVAAMAATAAVRASSKLHTVMIRIAAQWLAACSVLTAFDLSQIPLTDDSLLFPWPLRVSEAMRSIFETLTLTPVLTSVDSATQCFAQDAPRAAVGVYHLSLPVLVMIGILLLSFVVARVVVPVGQRFGFSFNELGRSRNQLRKVIDPMLKEMFAPVTEAPSADVFSWTDLECLGALRDLTTAQLQQAAEKPDGFLRRAAAGSRELLLSACAARTAQLHPQAEAQQVYRELAQADLRQFLITDFATQSPDFTTMLDTVLDAAFTFNEETLPVPEEAEPGGDELRLVGSEHEHCDVVTVASPDAMPGPKNRASHLHSEAPPLPELPELPVLCLPRPEKTPREKTTSIFSFASLETRAEMDSLDFGLFSPAPRFGELAYQSVPIIWVTLVSLWPGLLSSFLQMIWCVTVQEDDVLVSRLLPNPSVICWSDEHLVSARFAIAGLVLWCLGIPIALAIVLLRLPDRHAPDNFRPGRESRDRAMECAEDVNQAVIRRRFGYFFQGLERQFWWWDLLVKRFDVASDRMVDLGLMMLIAYTSVVPDPAAKLALLPVLSGFQALLTAWVRPYANDQAEILDLLEVTLCSIRFLLFSGVAMLLNLETSTETVHLVAYLLLLILVLGCMDFFAHFTAQVLRDAATWTYSSAEKSAPWRRAGTRWRECSGSSGGGGFQRFVIELALPLFTEAESDSLELVWSFSSETIVMTTPGLDARNDRQMAETAIRKIRAKVWLALQQLSKAVLRHGPHFKQAALVKAYDDVLALCLQLGQTKLPTQKQDGSFLIGYVITLCGKHIQPAASASVLQHPITLRVSLHFDHNMSF</sequence>
<dbReference type="PROSITE" id="PS50060">
    <property type="entry name" value="MAM_2"/>
    <property type="match status" value="3"/>
</dbReference>
<dbReference type="InterPro" id="IPR051553">
    <property type="entry name" value="Ran_GTPase-activating"/>
</dbReference>
<dbReference type="InterPro" id="IPR000408">
    <property type="entry name" value="Reg_chr_condens"/>
</dbReference>
<proteinExistence type="predicted"/>
<reference evidence="15 16" key="1">
    <citation type="submission" date="2016-02" db="EMBL/GenBank/DDBJ databases">
        <title>Genome analysis of coral dinoflagellate symbionts highlights evolutionary adaptations to a symbiotic lifestyle.</title>
        <authorList>
            <person name="Aranda M."/>
            <person name="Li Y."/>
            <person name="Liew Y.J."/>
            <person name="Baumgarten S."/>
            <person name="Simakov O."/>
            <person name="Wilson M."/>
            <person name="Piel J."/>
            <person name="Ashoor H."/>
            <person name="Bougouffa S."/>
            <person name="Bajic V.B."/>
            <person name="Ryu T."/>
            <person name="Ravasi T."/>
            <person name="Bayer T."/>
            <person name="Micklem G."/>
            <person name="Kim H."/>
            <person name="Bhak J."/>
            <person name="Lajeunesse T.C."/>
            <person name="Voolstra C.R."/>
        </authorList>
    </citation>
    <scope>NUCLEOTIDE SEQUENCE [LARGE SCALE GENOMIC DNA]</scope>
    <source>
        <strain evidence="15 16">CCMP2467</strain>
    </source>
</reference>
<evidence type="ECO:0000256" key="4">
    <source>
        <dbReference type="ARBA" id="ARBA00022729"/>
    </source>
</evidence>
<feature type="domain" description="MAM" evidence="13">
    <location>
        <begin position="529"/>
        <end position="680"/>
    </location>
</feature>
<dbReference type="SMART" id="SM01411">
    <property type="entry name" value="Ephrin_rec_like"/>
    <property type="match status" value="7"/>
</dbReference>
<organism evidence="15 16">
    <name type="scientific">Symbiodinium microadriaticum</name>
    <name type="common">Dinoflagellate</name>
    <name type="synonym">Zooxanthella microadriatica</name>
    <dbReference type="NCBI Taxonomy" id="2951"/>
    <lineage>
        <taxon>Eukaryota</taxon>
        <taxon>Sar</taxon>
        <taxon>Alveolata</taxon>
        <taxon>Dinophyceae</taxon>
        <taxon>Suessiales</taxon>
        <taxon>Symbiodiniaceae</taxon>
        <taxon>Symbiodinium</taxon>
    </lineage>
</organism>
<keyword evidence="6 12" id="KW-1133">Transmembrane helix</keyword>
<dbReference type="PRINTS" id="PR00633">
    <property type="entry name" value="RCCNDNSATION"/>
</dbReference>
<evidence type="ECO:0000256" key="10">
    <source>
        <dbReference type="PROSITE-ProRule" id="PRU00235"/>
    </source>
</evidence>
<feature type="transmembrane region" description="Helical" evidence="12">
    <location>
        <begin position="2900"/>
        <end position="2922"/>
    </location>
</feature>
<keyword evidence="7 12" id="KW-0472">Membrane</keyword>
<evidence type="ECO:0000313" key="16">
    <source>
        <dbReference type="Proteomes" id="UP000186817"/>
    </source>
</evidence>
<evidence type="ECO:0000259" key="14">
    <source>
        <dbReference type="PROSITE" id="PS50287"/>
    </source>
</evidence>
<accession>A0A1Q9BZF1</accession>
<dbReference type="PANTHER" id="PTHR45982">
    <property type="entry name" value="REGULATOR OF CHROMOSOME CONDENSATION"/>
    <property type="match status" value="1"/>
</dbReference>
<feature type="transmembrane region" description="Helical" evidence="12">
    <location>
        <begin position="3405"/>
        <end position="3423"/>
    </location>
</feature>
<dbReference type="InterPro" id="IPR009091">
    <property type="entry name" value="RCC1/BLIP-II"/>
</dbReference>
<keyword evidence="15" id="KW-0675">Receptor</keyword>
<evidence type="ECO:0000256" key="11">
    <source>
        <dbReference type="SAM" id="MobiDB-lite"/>
    </source>
</evidence>
<feature type="transmembrane region" description="Helical" evidence="12">
    <location>
        <begin position="3374"/>
        <end position="3393"/>
    </location>
</feature>
<evidence type="ECO:0000256" key="1">
    <source>
        <dbReference type="ARBA" id="ARBA00004167"/>
    </source>
</evidence>
<dbReference type="InterPro" id="IPR036772">
    <property type="entry name" value="SRCR-like_dom_sf"/>
</dbReference>
<comment type="subcellular location">
    <subcellularLocation>
        <location evidence="1">Membrane</location>
        <topology evidence="1">Single-pass membrane protein</topology>
    </subcellularLocation>
</comment>
<dbReference type="Gene3D" id="2.10.50.10">
    <property type="entry name" value="Tumor Necrosis Factor Receptor, subunit A, domain 2"/>
    <property type="match status" value="4"/>
</dbReference>
<feature type="domain" description="MAM" evidence="13">
    <location>
        <begin position="212"/>
        <end position="392"/>
    </location>
</feature>
<dbReference type="GO" id="GO:0005085">
    <property type="term" value="F:guanyl-nucleotide exchange factor activity"/>
    <property type="evidence" value="ECO:0007669"/>
    <property type="project" value="TreeGrafter"/>
</dbReference>
<name>A0A1Q9BZF1_SYMMI</name>
<dbReference type="OrthoDB" id="411811at2759"/>
<feature type="region of interest" description="Disordered" evidence="11">
    <location>
        <begin position="1393"/>
        <end position="1413"/>
    </location>
</feature>
<dbReference type="SUPFAM" id="SSF56487">
    <property type="entry name" value="SRCR-like"/>
    <property type="match status" value="1"/>
</dbReference>
<protein>
    <submittedName>
        <fullName evidence="15">Ultraviolet-B receptor UVR8</fullName>
    </submittedName>
</protein>
<dbReference type="SMART" id="SM00202">
    <property type="entry name" value="SR"/>
    <property type="match status" value="1"/>
</dbReference>
<dbReference type="EMBL" id="LSRX01002161">
    <property type="protein sequence ID" value="OLP76039.1"/>
    <property type="molecule type" value="Genomic_DNA"/>
</dbReference>
<keyword evidence="16" id="KW-1185">Reference proteome</keyword>
<dbReference type="Pfam" id="PF24981">
    <property type="entry name" value="Beta-prop_ATRN-LZTR1"/>
    <property type="match status" value="1"/>
</dbReference>
<evidence type="ECO:0000313" key="15">
    <source>
        <dbReference type="EMBL" id="OLP76039.1"/>
    </source>
</evidence>
<dbReference type="InterPro" id="IPR056737">
    <property type="entry name" value="Beta-prop_ATRN-MKLN-like"/>
</dbReference>
<feature type="transmembrane region" description="Helical" evidence="12">
    <location>
        <begin position="3236"/>
        <end position="3259"/>
    </location>
</feature>
<keyword evidence="4" id="KW-0732">Signal</keyword>
<keyword evidence="8" id="KW-1015">Disulfide bond</keyword>
<keyword evidence="9" id="KW-0325">Glycoprotein</keyword>
<dbReference type="Gene3D" id="2.120.10.80">
    <property type="entry name" value="Kelch-type beta propeller"/>
    <property type="match status" value="2"/>
</dbReference>
<evidence type="ECO:0000256" key="6">
    <source>
        <dbReference type="ARBA" id="ARBA00022989"/>
    </source>
</evidence>
<feature type="repeat" description="RCC1" evidence="10">
    <location>
        <begin position="1320"/>
        <end position="1379"/>
    </location>
</feature>
<dbReference type="Gene3D" id="2.60.120.200">
    <property type="match status" value="6"/>
</dbReference>
<dbReference type="SUPFAM" id="SSF49899">
    <property type="entry name" value="Concanavalin A-like lectins/glucanases"/>
    <property type="match status" value="6"/>
</dbReference>
<dbReference type="GO" id="GO:0016020">
    <property type="term" value="C:membrane"/>
    <property type="evidence" value="ECO:0007669"/>
    <property type="project" value="UniProtKB-SubCell"/>
</dbReference>